<dbReference type="Pfam" id="PF00700">
    <property type="entry name" value="Flagellin_C"/>
    <property type="match status" value="1"/>
</dbReference>
<dbReference type="GO" id="GO:0005198">
    <property type="term" value="F:structural molecule activity"/>
    <property type="evidence" value="ECO:0007669"/>
    <property type="project" value="InterPro"/>
</dbReference>
<keyword evidence="4" id="KW-0964">Secreted</keyword>
<dbReference type="AlphaFoldDB" id="A0A5B7YG50"/>
<dbReference type="SUPFAM" id="SSF64518">
    <property type="entry name" value="Phase 1 flagellin"/>
    <property type="match status" value="1"/>
</dbReference>
<dbReference type="InterPro" id="IPR046358">
    <property type="entry name" value="Flagellin_C"/>
</dbReference>
<dbReference type="KEGG" id="salk:FBQ74_12725"/>
<dbReference type="GO" id="GO:0005576">
    <property type="term" value="C:extracellular region"/>
    <property type="evidence" value="ECO:0007669"/>
    <property type="project" value="UniProtKB-SubCell"/>
</dbReference>
<gene>
    <name evidence="10" type="primary">flgL</name>
    <name evidence="10" type="ORF">FBQ74_12725</name>
</gene>
<feature type="domain" description="Flagellin N-terminal" evidence="8">
    <location>
        <begin position="3"/>
        <end position="139"/>
    </location>
</feature>
<keyword evidence="5" id="KW-0975">Bacterial flagellum</keyword>
<dbReference type="Pfam" id="PF00669">
    <property type="entry name" value="Flagellin_N"/>
    <property type="match status" value="1"/>
</dbReference>
<feature type="region of interest" description="Disordered" evidence="7">
    <location>
        <begin position="19"/>
        <end position="45"/>
    </location>
</feature>
<evidence type="ECO:0000313" key="11">
    <source>
        <dbReference type="Proteomes" id="UP000304912"/>
    </source>
</evidence>
<dbReference type="PANTHER" id="PTHR42792">
    <property type="entry name" value="FLAGELLIN"/>
    <property type="match status" value="1"/>
</dbReference>
<evidence type="ECO:0000259" key="9">
    <source>
        <dbReference type="Pfam" id="PF00700"/>
    </source>
</evidence>
<keyword evidence="10" id="KW-0282">Flagellum</keyword>
<dbReference type="PANTHER" id="PTHR42792:SF1">
    <property type="entry name" value="FLAGELLAR HOOK-ASSOCIATED PROTEIN 3"/>
    <property type="match status" value="1"/>
</dbReference>
<proteinExistence type="inferred from homology"/>
<accession>A0A5B7YG50</accession>
<evidence type="ECO:0000256" key="2">
    <source>
        <dbReference type="ARBA" id="ARBA00004613"/>
    </source>
</evidence>
<dbReference type="InterPro" id="IPR013384">
    <property type="entry name" value="Flagell_FlgL"/>
</dbReference>
<evidence type="ECO:0000256" key="3">
    <source>
        <dbReference type="ARBA" id="ARBA00005709"/>
    </source>
</evidence>
<name>A0A5B7YG50_9ALTE</name>
<dbReference type="NCBIfam" id="TIGR02550">
    <property type="entry name" value="flagell_flgL"/>
    <property type="match status" value="1"/>
</dbReference>
<keyword evidence="6" id="KW-0175">Coiled coil</keyword>
<dbReference type="EMBL" id="CP039852">
    <property type="protein sequence ID" value="QCZ94283.1"/>
    <property type="molecule type" value="Genomic_DNA"/>
</dbReference>
<dbReference type="GO" id="GO:0009424">
    <property type="term" value="C:bacterial-type flagellum hook"/>
    <property type="evidence" value="ECO:0007669"/>
    <property type="project" value="InterPro"/>
</dbReference>
<keyword evidence="11" id="KW-1185">Reference proteome</keyword>
<evidence type="ECO:0000256" key="6">
    <source>
        <dbReference type="SAM" id="Coils"/>
    </source>
</evidence>
<comment type="similarity">
    <text evidence="3">Belongs to the bacterial flagellin family.</text>
</comment>
<dbReference type="Proteomes" id="UP000304912">
    <property type="component" value="Chromosome"/>
</dbReference>
<feature type="compositionally biased region" description="Polar residues" evidence="7">
    <location>
        <begin position="21"/>
        <end position="31"/>
    </location>
</feature>
<organism evidence="10 11">
    <name type="scientific">Salinimonas iocasae</name>
    <dbReference type="NCBI Taxonomy" id="2572577"/>
    <lineage>
        <taxon>Bacteria</taxon>
        <taxon>Pseudomonadati</taxon>
        <taxon>Pseudomonadota</taxon>
        <taxon>Gammaproteobacteria</taxon>
        <taxon>Alteromonadales</taxon>
        <taxon>Alteromonadaceae</taxon>
        <taxon>Alteromonas/Salinimonas group</taxon>
        <taxon>Salinimonas</taxon>
    </lineage>
</organism>
<sequence>MRISTNQLYDRNIRAIMDNQRGLSETQNELSTGKKLNKPSDDPVGASKVIRLTEELDKLKQYQRNNDFLVNALEQQEVVFESINNTATRARTLILQAGSGALNNSDREAIGIELGQIRDEMLGLMNTQDANGNYIFGGHQSQQQPFVFNGGATDAISYQGDNGFNTVKLADGVDVQRSVSGQEAFENVLARRNFSIVNTPTAVVENSGIDSQKTFDAFSKANYDPVTPANNTFRLEITGPNQVTLTNPAQGVTVGSATFTPSEPFSIQGMTFTLSGSPGDAVEFALDPPQKKNIAETLHDISSILMDDSLSSKEISNALDDALIGLDNGVERVAQERSSVGGRLNLASSMYQTNVDLEIEAKKVRSSIEDVDFAEAATELTKRETALNAAYSSFGKVTGLSLFNYIK</sequence>
<feature type="domain" description="Flagellin C-terminal" evidence="9">
    <location>
        <begin position="326"/>
        <end position="403"/>
    </location>
</feature>
<evidence type="ECO:0000256" key="5">
    <source>
        <dbReference type="ARBA" id="ARBA00023143"/>
    </source>
</evidence>
<dbReference type="OrthoDB" id="9768249at2"/>
<keyword evidence="10" id="KW-0966">Cell projection</keyword>
<evidence type="ECO:0000256" key="7">
    <source>
        <dbReference type="SAM" id="MobiDB-lite"/>
    </source>
</evidence>
<evidence type="ECO:0000259" key="8">
    <source>
        <dbReference type="Pfam" id="PF00669"/>
    </source>
</evidence>
<reference evidence="10 11" key="1">
    <citation type="submission" date="2019-04" db="EMBL/GenBank/DDBJ databases">
        <title>Salinimonas iocasae sp. nov., a halophilic bacterium isolated from the outer tube casing of tubeworms in Okinawa Trough.</title>
        <authorList>
            <person name="Zhang H."/>
            <person name="Wang H."/>
            <person name="Li C."/>
        </authorList>
    </citation>
    <scope>NUCLEOTIDE SEQUENCE [LARGE SCALE GENOMIC DNA]</scope>
    <source>
        <strain evidence="10 11">KX18D6</strain>
    </source>
</reference>
<evidence type="ECO:0000256" key="4">
    <source>
        <dbReference type="ARBA" id="ARBA00022525"/>
    </source>
</evidence>
<feature type="coiled-coil region" evidence="6">
    <location>
        <begin position="52"/>
        <end position="79"/>
    </location>
</feature>
<dbReference type="GO" id="GO:0071973">
    <property type="term" value="P:bacterial-type flagellum-dependent cell motility"/>
    <property type="evidence" value="ECO:0007669"/>
    <property type="project" value="InterPro"/>
</dbReference>
<dbReference type="InterPro" id="IPR001492">
    <property type="entry name" value="Flagellin"/>
</dbReference>
<evidence type="ECO:0000256" key="1">
    <source>
        <dbReference type="ARBA" id="ARBA00004365"/>
    </source>
</evidence>
<protein>
    <submittedName>
        <fullName evidence="10">Flagellar hook-associated protein 3</fullName>
    </submittedName>
</protein>
<dbReference type="InterPro" id="IPR001029">
    <property type="entry name" value="Flagellin_N"/>
</dbReference>
<comment type="subcellular location">
    <subcellularLocation>
        <location evidence="1">Bacterial flagellum</location>
    </subcellularLocation>
    <subcellularLocation>
        <location evidence="2">Secreted</location>
    </subcellularLocation>
</comment>
<dbReference type="RefSeq" id="WP_139757023.1">
    <property type="nucleotide sequence ID" value="NZ_CP039852.1"/>
</dbReference>
<dbReference type="Gene3D" id="1.20.1330.10">
    <property type="entry name" value="f41 fragment of flagellin, N-terminal domain"/>
    <property type="match status" value="2"/>
</dbReference>
<keyword evidence="10" id="KW-0969">Cilium</keyword>
<evidence type="ECO:0000313" key="10">
    <source>
        <dbReference type="EMBL" id="QCZ94283.1"/>
    </source>
</evidence>